<dbReference type="EMBL" id="QBMP01000041">
    <property type="protein sequence ID" value="PZO58015.1"/>
    <property type="molecule type" value="Genomic_DNA"/>
</dbReference>
<reference evidence="3" key="1">
    <citation type="submission" date="2018-04" db="EMBL/GenBank/DDBJ databases">
        <authorList>
            <person name="Cornet L."/>
        </authorList>
    </citation>
    <scope>NUCLEOTIDE SEQUENCE [LARGE SCALE GENOMIC DNA]</scope>
</reference>
<evidence type="ECO:0000259" key="1">
    <source>
        <dbReference type="Pfam" id="PF03432"/>
    </source>
</evidence>
<organism evidence="2 3">
    <name type="scientific">Phormidesmis priestleyi</name>
    <dbReference type="NCBI Taxonomy" id="268141"/>
    <lineage>
        <taxon>Bacteria</taxon>
        <taxon>Bacillati</taxon>
        <taxon>Cyanobacteriota</taxon>
        <taxon>Cyanophyceae</taxon>
        <taxon>Leptolyngbyales</taxon>
        <taxon>Leptolyngbyaceae</taxon>
        <taxon>Phormidesmis</taxon>
    </lineage>
</organism>
<dbReference type="AlphaFoldDB" id="A0A2W4ZIP3"/>
<gene>
    <name evidence="2" type="ORF">DCF15_06020</name>
</gene>
<dbReference type="InterPro" id="IPR005094">
    <property type="entry name" value="Endonuclease_MobA/VirD2"/>
</dbReference>
<feature type="domain" description="MobA/VirD2-like nuclease" evidence="1">
    <location>
        <begin position="44"/>
        <end position="160"/>
    </location>
</feature>
<evidence type="ECO:0000313" key="2">
    <source>
        <dbReference type="EMBL" id="PZO58015.1"/>
    </source>
</evidence>
<reference evidence="2 3" key="2">
    <citation type="submission" date="2018-06" db="EMBL/GenBank/DDBJ databases">
        <title>Metagenomic assembly of (sub)arctic Cyanobacteria and their associated microbiome from non-axenic cultures.</title>
        <authorList>
            <person name="Baurain D."/>
        </authorList>
    </citation>
    <scope>NUCLEOTIDE SEQUENCE [LARGE SCALE GENOMIC DNA]</scope>
    <source>
        <strain evidence="2">ULC027bin1</strain>
    </source>
</reference>
<comment type="caution">
    <text evidence="2">The sequence shown here is derived from an EMBL/GenBank/DDBJ whole genome shotgun (WGS) entry which is preliminary data.</text>
</comment>
<dbReference type="Pfam" id="PF03432">
    <property type="entry name" value="Relaxase"/>
    <property type="match status" value="1"/>
</dbReference>
<proteinExistence type="predicted"/>
<name>A0A2W4ZIP3_9CYAN</name>
<evidence type="ECO:0000313" key="3">
    <source>
        <dbReference type="Proteomes" id="UP000249794"/>
    </source>
</evidence>
<dbReference type="Proteomes" id="UP000249794">
    <property type="component" value="Unassembled WGS sequence"/>
</dbReference>
<sequence>MLIKVTRGGNPGDLCRYVLDPRKQPEKEQAAIESNQSVGPILVCSTMPGSTAEQLAQYLRQIAQLNSRVEKIVAHYSISLPPSDGGQIERSQMAAISKAMLHEMGHNRCPYFGVEHHDATQKHWHLVASTVSYAGKWVDDSFDRHRLRTVERELEQKFGLTRSQPRSPDSIRNLTTGEYRMKERTGEPVAKEKLWAAIDSCLEGNDSLIKFILEMRARYPEISVRVKERKGKKIGISYSIDGIGIAGYKLGKAYSLAGLGKYHQLQNDPKSAALIDEVLLRSPEECIRLKAQLEAGLETSSRQKPGSGLEL</sequence>
<accession>A0A2W4ZIP3</accession>
<protein>
    <recommendedName>
        <fullName evidence="1">MobA/VirD2-like nuclease domain-containing protein</fullName>
    </recommendedName>
</protein>